<evidence type="ECO:0000256" key="1">
    <source>
        <dbReference type="ARBA" id="ARBA00005384"/>
    </source>
</evidence>
<name>A0A0L7TA23_9GAMM</name>
<dbReference type="GO" id="GO:0030170">
    <property type="term" value="F:pyridoxal phosphate binding"/>
    <property type="evidence" value="ECO:0007669"/>
    <property type="project" value="InterPro"/>
</dbReference>
<dbReference type="InterPro" id="IPR036388">
    <property type="entry name" value="WH-like_DNA-bd_sf"/>
</dbReference>
<dbReference type="Gene3D" id="3.40.640.10">
    <property type="entry name" value="Type I PLP-dependent aspartate aminotransferase-like (Major domain)"/>
    <property type="match status" value="1"/>
</dbReference>
<dbReference type="SUPFAM" id="SSF46785">
    <property type="entry name" value="Winged helix' DNA-binding domain"/>
    <property type="match status" value="1"/>
</dbReference>
<dbReference type="PATRIC" id="fig|1560201.3.peg.402"/>
<dbReference type="STRING" id="1560201.NG42_01895"/>
<dbReference type="CDD" id="cd00609">
    <property type="entry name" value="AAT_like"/>
    <property type="match status" value="1"/>
</dbReference>
<dbReference type="OrthoDB" id="9808770at2"/>
<dbReference type="PANTHER" id="PTHR46577">
    <property type="entry name" value="HTH-TYPE TRANSCRIPTIONAL REGULATORY PROTEIN GABR"/>
    <property type="match status" value="1"/>
</dbReference>
<dbReference type="Proteomes" id="UP000037088">
    <property type="component" value="Unassembled WGS sequence"/>
</dbReference>
<evidence type="ECO:0000313" key="7">
    <source>
        <dbReference type="EMBL" id="KOC92061.1"/>
    </source>
</evidence>
<evidence type="ECO:0000313" key="10">
    <source>
        <dbReference type="Proteomes" id="UP000037088"/>
    </source>
</evidence>
<reference evidence="9 10" key="1">
    <citation type="journal article" date="2015" name="Int. J. Syst. Evol. Microbiol.">
        <title>Erwinia iniecta sp. nov., isolated from Russian wheat aphids (Diuraphis noxia).</title>
        <authorList>
            <person name="Campillo T."/>
            <person name="Luna E."/>
            <person name="Portier P."/>
            <person name="Fischer-Le Saux M."/>
            <person name="Lapitan N."/>
            <person name="Tisserat N.A."/>
            <person name="Leach J.E."/>
        </authorList>
    </citation>
    <scope>NUCLEOTIDE SEQUENCE [LARGE SCALE GENOMIC DNA]</scope>
    <source>
        <strain evidence="8 10">B120</strain>
        <strain evidence="7 9">B149</strain>
    </source>
</reference>
<keyword evidence="5" id="KW-0804">Transcription</keyword>
<dbReference type="RefSeq" id="WP_052897197.1">
    <property type="nucleotide sequence ID" value="NZ_JRXE01000002.1"/>
</dbReference>
<dbReference type="InterPro" id="IPR036390">
    <property type="entry name" value="WH_DNA-bd_sf"/>
</dbReference>
<dbReference type="EMBL" id="JRXE01000002">
    <property type="protein sequence ID" value="KOC92533.1"/>
    <property type="molecule type" value="Genomic_DNA"/>
</dbReference>
<dbReference type="PRINTS" id="PR00035">
    <property type="entry name" value="HTHGNTR"/>
</dbReference>
<accession>A0A0L7TA23</accession>
<dbReference type="PANTHER" id="PTHR46577:SF1">
    <property type="entry name" value="HTH-TYPE TRANSCRIPTIONAL REGULATORY PROTEIN GABR"/>
    <property type="match status" value="1"/>
</dbReference>
<dbReference type="Proteomes" id="UP000036851">
    <property type="component" value="Unassembled WGS sequence"/>
</dbReference>
<dbReference type="Pfam" id="PF00155">
    <property type="entry name" value="Aminotran_1_2"/>
    <property type="match status" value="1"/>
</dbReference>
<dbReference type="AlphaFoldDB" id="A0A0L7TA23"/>
<protein>
    <submittedName>
        <fullName evidence="7">GntR family transcriptional regulator</fullName>
    </submittedName>
</protein>
<keyword evidence="2" id="KW-0663">Pyridoxal phosphate</keyword>
<feature type="domain" description="HTH gntR-type" evidence="6">
    <location>
        <begin position="18"/>
        <end position="86"/>
    </location>
</feature>
<sequence length="476" mass="52337">MAIITAPLLALLASQQTGTRRERLSASLRQAIAQGTLQKGQRLPSSRLMAQDLGLSRVTVEAAYSQLESEGYLLRKVGQGTFVAIAMFTDAKPVAATPGILALSQRGQQIVATGGCQDPPFPYAFAAGSPELRAFPHALWRRITASQQRQHGEKLMRYGDPQGYLPLRQAVARYLAQSRGVRCDAGQVMILSSSQQALQMIALLLLDAGDSVWLEDPCYPGARNAFITAGAQLSPLSLDHQGAQLTAGTPRLVYLTPSHQYPTGVTMSLERRLQWLNFATTRQSWLIEDDYDSEFYYGGMPMPAMQGLDNAGRVIYLGTFSKVLFPSLRLAYMVVPPALVEPLRRLRSVIDGHSAQLPQAITADFIDNGHFAAHLRLMRQLYHSRRDLLLEQLTLKLSDRFLPLDNHGGLQLAVRLNRGDAQQLSAQAAARGLLLPTLAPLCIRQSAPQQGWILGFSALERTEIIQAVDKLAQLDY</sequence>
<evidence type="ECO:0000313" key="8">
    <source>
        <dbReference type="EMBL" id="KOC92533.1"/>
    </source>
</evidence>
<dbReference type="GO" id="GO:0003700">
    <property type="term" value="F:DNA-binding transcription factor activity"/>
    <property type="evidence" value="ECO:0007669"/>
    <property type="project" value="InterPro"/>
</dbReference>
<evidence type="ECO:0000256" key="5">
    <source>
        <dbReference type="ARBA" id="ARBA00023163"/>
    </source>
</evidence>
<evidence type="ECO:0000313" key="9">
    <source>
        <dbReference type="Proteomes" id="UP000036851"/>
    </source>
</evidence>
<dbReference type="InterPro" id="IPR015424">
    <property type="entry name" value="PyrdxlP-dep_Trfase"/>
</dbReference>
<comment type="caution">
    <text evidence="7">The sequence shown here is derived from an EMBL/GenBank/DDBJ whole genome shotgun (WGS) entry which is preliminary data.</text>
</comment>
<dbReference type="InterPro" id="IPR051446">
    <property type="entry name" value="HTH_trans_reg/aminotransferase"/>
</dbReference>
<dbReference type="SUPFAM" id="SSF53383">
    <property type="entry name" value="PLP-dependent transferases"/>
    <property type="match status" value="1"/>
</dbReference>
<keyword evidence="10" id="KW-1185">Reference proteome</keyword>
<dbReference type="InterPro" id="IPR000524">
    <property type="entry name" value="Tscrpt_reg_HTH_GntR"/>
</dbReference>
<proteinExistence type="inferred from homology"/>
<organism evidence="7 9">
    <name type="scientific">Winslowiella iniecta</name>
    <dbReference type="NCBI Taxonomy" id="1560201"/>
    <lineage>
        <taxon>Bacteria</taxon>
        <taxon>Pseudomonadati</taxon>
        <taxon>Pseudomonadota</taxon>
        <taxon>Gammaproteobacteria</taxon>
        <taxon>Enterobacterales</taxon>
        <taxon>Erwiniaceae</taxon>
        <taxon>Winslowiella</taxon>
    </lineage>
</organism>
<dbReference type="PROSITE" id="PS50949">
    <property type="entry name" value="HTH_GNTR"/>
    <property type="match status" value="1"/>
</dbReference>
<keyword evidence="4" id="KW-0238">DNA-binding</keyword>
<dbReference type="Pfam" id="PF00392">
    <property type="entry name" value="GntR"/>
    <property type="match status" value="1"/>
</dbReference>
<evidence type="ECO:0000256" key="3">
    <source>
        <dbReference type="ARBA" id="ARBA00023015"/>
    </source>
</evidence>
<dbReference type="EMBL" id="JRXF01000022">
    <property type="protein sequence ID" value="KOC92061.1"/>
    <property type="molecule type" value="Genomic_DNA"/>
</dbReference>
<dbReference type="SMART" id="SM00345">
    <property type="entry name" value="HTH_GNTR"/>
    <property type="match status" value="1"/>
</dbReference>
<comment type="similarity">
    <text evidence="1">In the C-terminal section; belongs to the class-I pyridoxal-phosphate-dependent aminotransferase family.</text>
</comment>
<evidence type="ECO:0000256" key="4">
    <source>
        <dbReference type="ARBA" id="ARBA00023125"/>
    </source>
</evidence>
<evidence type="ECO:0000256" key="2">
    <source>
        <dbReference type="ARBA" id="ARBA00022898"/>
    </source>
</evidence>
<dbReference type="Gene3D" id="1.10.10.10">
    <property type="entry name" value="Winged helix-like DNA-binding domain superfamily/Winged helix DNA-binding domain"/>
    <property type="match status" value="1"/>
</dbReference>
<keyword evidence="3" id="KW-0805">Transcription regulation</keyword>
<evidence type="ECO:0000259" key="6">
    <source>
        <dbReference type="PROSITE" id="PS50949"/>
    </source>
</evidence>
<gene>
    <name evidence="8" type="ORF">NG42_01895</name>
    <name evidence="7" type="ORF">NG43_14555</name>
</gene>
<dbReference type="InterPro" id="IPR015421">
    <property type="entry name" value="PyrdxlP-dep_Trfase_major"/>
</dbReference>
<dbReference type="CDD" id="cd07377">
    <property type="entry name" value="WHTH_GntR"/>
    <property type="match status" value="1"/>
</dbReference>
<dbReference type="GO" id="GO:0003677">
    <property type="term" value="F:DNA binding"/>
    <property type="evidence" value="ECO:0007669"/>
    <property type="project" value="UniProtKB-KW"/>
</dbReference>
<dbReference type="InterPro" id="IPR004839">
    <property type="entry name" value="Aminotransferase_I/II_large"/>
</dbReference>